<evidence type="ECO:0000313" key="4">
    <source>
        <dbReference type="Proteomes" id="UP000278756"/>
    </source>
</evidence>
<comment type="caution">
    <text evidence="1">Lacks conserved residue(s) required for the propagation of feature annotation.</text>
</comment>
<name>A0A3G9G3Q6_9CAUL</name>
<dbReference type="CDD" id="cd00156">
    <property type="entry name" value="REC"/>
    <property type="match status" value="1"/>
</dbReference>
<proteinExistence type="predicted"/>
<evidence type="ECO:0000256" key="1">
    <source>
        <dbReference type="PROSITE-ProRule" id="PRU00169"/>
    </source>
</evidence>
<dbReference type="InterPro" id="IPR001789">
    <property type="entry name" value="Sig_transdc_resp-reg_receiver"/>
</dbReference>
<dbReference type="OrthoDB" id="9786548at2"/>
<dbReference type="SMART" id="SM00448">
    <property type="entry name" value="REC"/>
    <property type="match status" value="1"/>
</dbReference>
<organism evidence="3 4">
    <name type="scientific">Asticcacaulis excentricus</name>
    <dbReference type="NCBI Taxonomy" id="78587"/>
    <lineage>
        <taxon>Bacteria</taxon>
        <taxon>Pseudomonadati</taxon>
        <taxon>Pseudomonadota</taxon>
        <taxon>Alphaproteobacteria</taxon>
        <taxon>Caulobacterales</taxon>
        <taxon>Caulobacteraceae</taxon>
        <taxon>Asticcacaulis</taxon>
    </lineage>
</organism>
<accession>A0A3G9G3Q6</accession>
<protein>
    <submittedName>
        <fullName evidence="3">Response regulator</fullName>
    </submittedName>
</protein>
<dbReference type="RefSeq" id="WP_126419682.1">
    <property type="nucleotide sequence ID" value="NZ_AP018827.1"/>
</dbReference>
<dbReference type="GO" id="GO:0000160">
    <property type="term" value="P:phosphorelay signal transduction system"/>
    <property type="evidence" value="ECO:0007669"/>
    <property type="project" value="InterPro"/>
</dbReference>
<sequence>MYGQNPATAQKLRATLKLVLLVEANPNYARMLSDMLRMLGAEQISHYRDHEEALDKAPGLLYTLIVCSHQAPECDALAFTKGLRRSNASCRKSPIITIAPEITMSLLNDIRDSGADEFMRKPFTWGDLQKRVEHVALKARPWIEAVGYVGPDRRRFNSGDYTGPRKRAADNKDQKTAQIEQAVRILKAAFEQYNSDPLQARRAMFAQLEVLVPACKTIASQSFHNDVRTILTQLREEWPDLKQIRPAILSLAAFMKIEDRHPSNAA</sequence>
<dbReference type="Pfam" id="PF00072">
    <property type="entry name" value="Response_reg"/>
    <property type="match status" value="1"/>
</dbReference>
<reference evidence="4" key="2">
    <citation type="journal article" date="2017" name="Plant Physiol. Biochem.">
        <title>Differential oxidative and antioxidative response of duckweed Lemna minor toward plant growth promoting/inhibiting bacteria.</title>
        <authorList>
            <person name="Ishizawa H."/>
            <person name="Kuroda M."/>
            <person name="Morikawa M."/>
            <person name="Ike M."/>
        </authorList>
    </citation>
    <scope>NUCLEOTIDE SEQUENCE [LARGE SCALE GENOMIC DNA]</scope>
    <source>
        <strain evidence="4">M6</strain>
    </source>
</reference>
<evidence type="ECO:0000313" key="3">
    <source>
        <dbReference type="EMBL" id="BBF79693.1"/>
    </source>
</evidence>
<gene>
    <name evidence="3" type="ORF">EM6_0263</name>
</gene>
<dbReference type="Proteomes" id="UP000278756">
    <property type="component" value="Chromosome 1"/>
</dbReference>
<evidence type="ECO:0000259" key="2">
    <source>
        <dbReference type="PROSITE" id="PS50110"/>
    </source>
</evidence>
<dbReference type="AlphaFoldDB" id="A0A3G9G3Q6"/>
<reference evidence="4" key="1">
    <citation type="journal article" date="2017" name="Biotechnol. Biofuels">
        <title>Evaluation of environmental bacterial communities as a factor affecting the growth of duckweed Lemna minor.</title>
        <authorList>
            <person name="Ishizawa H."/>
            <person name="Kuroda M."/>
            <person name="Morikawa M."/>
            <person name="Ike M."/>
        </authorList>
    </citation>
    <scope>NUCLEOTIDE SEQUENCE [LARGE SCALE GENOMIC DNA]</scope>
    <source>
        <strain evidence="4">M6</strain>
    </source>
</reference>
<dbReference type="SUPFAM" id="SSF52172">
    <property type="entry name" value="CheY-like"/>
    <property type="match status" value="1"/>
</dbReference>
<dbReference type="PROSITE" id="PS50110">
    <property type="entry name" value="RESPONSE_REGULATORY"/>
    <property type="match status" value="1"/>
</dbReference>
<dbReference type="Gene3D" id="3.40.50.2300">
    <property type="match status" value="1"/>
</dbReference>
<dbReference type="InterPro" id="IPR011006">
    <property type="entry name" value="CheY-like_superfamily"/>
</dbReference>
<dbReference type="EMBL" id="AP018827">
    <property type="protein sequence ID" value="BBF79693.1"/>
    <property type="molecule type" value="Genomic_DNA"/>
</dbReference>
<feature type="domain" description="Response regulatory" evidence="2">
    <location>
        <begin position="18"/>
        <end position="136"/>
    </location>
</feature>